<protein>
    <submittedName>
        <fullName evidence="1">Alpha-1,3-galactosidase A</fullName>
        <ecNumber evidence="1">3.2.1.-</ecNumber>
    </submittedName>
</protein>
<name>A0ABN7NIB0_9BURK</name>
<keyword evidence="2" id="KW-1185">Reference proteome</keyword>
<dbReference type="InterPro" id="IPR012334">
    <property type="entry name" value="Pectin_lyas_fold"/>
</dbReference>
<dbReference type="Gene3D" id="2.160.20.10">
    <property type="entry name" value="Single-stranded right-handed beta-helix, Pectin lyase-like"/>
    <property type="match status" value="2"/>
</dbReference>
<proteinExistence type="predicted"/>
<dbReference type="Proteomes" id="UP000674425">
    <property type="component" value="Unassembled WGS sequence"/>
</dbReference>
<evidence type="ECO:0000313" key="1">
    <source>
        <dbReference type="EMBL" id="CAE6871205.1"/>
    </source>
</evidence>
<evidence type="ECO:0000313" key="2">
    <source>
        <dbReference type="Proteomes" id="UP000674425"/>
    </source>
</evidence>
<dbReference type="InterPro" id="IPR006626">
    <property type="entry name" value="PbH1"/>
</dbReference>
<organism evidence="1 2">
    <name type="scientific">Paraburkholderia aspalathi</name>
    <dbReference type="NCBI Taxonomy" id="1324617"/>
    <lineage>
        <taxon>Bacteria</taxon>
        <taxon>Pseudomonadati</taxon>
        <taxon>Pseudomonadota</taxon>
        <taxon>Betaproteobacteria</taxon>
        <taxon>Burkholderiales</taxon>
        <taxon>Burkholderiaceae</taxon>
        <taxon>Paraburkholderia</taxon>
    </lineage>
</organism>
<keyword evidence="1" id="KW-0326">Glycosidase</keyword>
<dbReference type="SUPFAM" id="SSF51126">
    <property type="entry name" value="Pectin lyase-like"/>
    <property type="match status" value="1"/>
</dbReference>
<dbReference type="SMART" id="SM00710">
    <property type="entry name" value="PbH1"/>
    <property type="match status" value="7"/>
</dbReference>
<keyword evidence="1" id="KW-0378">Hydrolase</keyword>
<gene>
    <name evidence="1" type="primary">glaA</name>
    <name evidence="1" type="ORF">R69658_08162</name>
</gene>
<accession>A0ABN7NIB0</accession>
<comment type="caution">
    <text evidence="1">The sequence shown here is derived from an EMBL/GenBank/DDBJ whole genome shotgun (WGS) entry which is preliminary data.</text>
</comment>
<reference evidence="1 2" key="1">
    <citation type="submission" date="2021-02" db="EMBL/GenBank/DDBJ databases">
        <authorList>
            <person name="Vanwijnsberghe S."/>
        </authorList>
    </citation>
    <scope>NUCLEOTIDE SEQUENCE [LARGE SCALE GENOMIC DNA]</scope>
    <source>
        <strain evidence="1 2">R-69658</strain>
    </source>
</reference>
<sequence>MYYVDPVNGKNSNSGTAADRAWQTFEKLTGLSLGSGDTVHVKPGTHTHSLIPGGGGDSSNPVNIQFEAGTHNFDSAAATQRAYYVSNSSDSPTTAQPIGIILENIKYVSLTGAKDAAGNPTANIVYLGRMTHLVVDTCESIALSDLTFDLAHPTVREFRVESLHASSVRISVPTGSDYSVDGGTFSWTGDLGSGGTMWQKASLTDGHAQRLGGSSSFDPFTGASASKTDDGVVLLSYQGGARPPSQLTVDNYYQYRRILRDVVTAFFKNSKNVSFSNVRVYHTTGMGYVHQFCENLSYSAFSIAPRENSGYSNAAWADCFQFSTCKGDILVDGCTFKGTHDDPINCHGTNLKITGKPADDKLRVSYEQSQTYGFAPYVAGDEVAVINCGNLREYDNNPRRTVLECTQDGGDGHDWIVKLDGQVPKYQENDVVENITWNPNLTIKNSTVSLSSVRGFLITTRGKVEIKDCTFERTDMAAILITDDARSWFESGPVRDVTIENNTFNTNGVEVSPETTSSDSTQWVHQNIRILNNKFKNGAGVSARSVQNLTITGNMSDGGNLSLNIDASCSNVTKSDNSNKIPS</sequence>
<dbReference type="InterPro" id="IPR011050">
    <property type="entry name" value="Pectin_lyase_fold/virulence"/>
</dbReference>
<dbReference type="EC" id="3.2.1.-" evidence="1"/>
<dbReference type="EMBL" id="CAJNAU010000274">
    <property type="protein sequence ID" value="CAE6871205.1"/>
    <property type="molecule type" value="Genomic_DNA"/>
</dbReference>
<dbReference type="GO" id="GO:0016798">
    <property type="term" value="F:hydrolase activity, acting on glycosyl bonds"/>
    <property type="evidence" value="ECO:0007669"/>
    <property type="project" value="UniProtKB-KW"/>
</dbReference>